<dbReference type="AlphaFoldDB" id="A0A6B0YQA8"/>
<sequence length="385" mass="42043">MRIASVQAYAIKIPPVGDVSRAVDDQVEAYGDYTIAADAWTSIYSRNHETCLVRLETDDGLVGWGEGQAPVAPRATAAIVEELCVPLLLGRDPFDVEYIWYRLYSAMRERGHVTGFYVDALAAVDLALYDLLGKALNKPVYKILGGAFRPDVQVYAGMGGTEPDAAVDQAKFLIDAGYRSLKLHLRMPNLQILAVAEAVRKAVGPEIELLVDVHGTRDVSEAIELGKGLEELSVRWLEAPCQPEDIRGQAEIARALSMQVATGEWLRTVWEWRDWIALRGFDVAMPDVARTGLSEGKRIAALCDSFNLPIAPHVGGGGILSVAATIHYSLAIPNFQIMEHGHESLDWKGSVAHFYPVPREGRFAAPQEPGLGVEIDEAAVARFAV</sequence>
<keyword evidence="1" id="KW-0456">Lyase</keyword>
<dbReference type="PANTHER" id="PTHR48080:SF2">
    <property type="entry name" value="D-GALACTONATE DEHYDRATASE"/>
    <property type="match status" value="1"/>
</dbReference>
<dbReference type="CDD" id="cd03316">
    <property type="entry name" value="MR_like"/>
    <property type="match status" value="1"/>
</dbReference>
<protein>
    <submittedName>
        <fullName evidence="3">Mandelate racemase/muconate lactonizing enzyme family protein</fullName>
    </submittedName>
</protein>
<dbReference type="SFLD" id="SFLDS00001">
    <property type="entry name" value="Enolase"/>
    <property type="match status" value="1"/>
</dbReference>
<dbReference type="Pfam" id="PF13378">
    <property type="entry name" value="MR_MLE_C"/>
    <property type="match status" value="1"/>
</dbReference>
<dbReference type="Pfam" id="PF02746">
    <property type="entry name" value="MR_MLE_N"/>
    <property type="match status" value="1"/>
</dbReference>
<gene>
    <name evidence="3" type="ORF">F4Y42_05035</name>
</gene>
<evidence type="ECO:0000256" key="1">
    <source>
        <dbReference type="ARBA" id="ARBA00023239"/>
    </source>
</evidence>
<dbReference type="InterPro" id="IPR036849">
    <property type="entry name" value="Enolase-like_C_sf"/>
</dbReference>
<dbReference type="SUPFAM" id="SSF51604">
    <property type="entry name" value="Enolase C-terminal domain-like"/>
    <property type="match status" value="1"/>
</dbReference>
<dbReference type="SUPFAM" id="SSF54826">
    <property type="entry name" value="Enolase N-terminal domain-like"/>
    <property type="match status" value="1"/>
</dbReference>
<feature type="domain" description="Mandelate racemase/muconate lactonizing enzyme C-terminal" evidence="2">
    <location>
        <begin position="163"/>
        <end position="259"/>
    </location>
</feature>
<dbReference type="InterPro" id="IPR029017">
    <property type="entry name" value="Enolase-like_N"/>
</dbReference>
<evidence type="ECO:0000313" key="3">
    <source>
        <dbReference type="EMBL" id="MXY92797.1"/>
    </source>
</evidence>
<dbReference type="InterPro" id="IPR029065">
    <property type="entry name" value="Enolase_C-like"/>
</dbReference>
<dbReference type="InterPro" id="IPR013341">
    <property type="entry name" value="Mandelate_racemase_N_dom"/>
</dbReference>
<evidence type="ECO:0000259" key="2">
    <source>
        <dbReference type="SMART" id="SM00922"/>
    </source>
</evidence>
<dbReference type="Gene3D" id="3.30.390.10">
    <property type="entry name" value="Enolase-like, N-terminal domain"/>
    <property type="match status" value="1"/>
</dbReference>
<dbReference type="InterPro" id="IPR034593">
    <property type="entry name" value="DgoD-like"/>
</dbReference>
<dbReference type="SFLD" id="SFLDG00179">
    <property type="entry name" value="mandelate_racemase"/>
    <property type="match status" value="1"/>
</dbReference>
<organism evidence="3">
    <name type="scientific">Caldilineaceae bacterium SB0664_bin_27</name>
    <dbReference type="NCBI Taxonomy" id="2605260"/>
    <lineage>
        <taxon>Bacteria</taxon>
        <taxon>Bacillati</taxon>
        <taxon>Chloroflexota</taxon>
        <taxon>Caldilineae</taxon>
        <taxon>Caldilineales</taxon>
        <taxon>Caldilineaceae</taxon>
    </lineage>
</organism>
<accession>A0A6B0YQA8</accession>
<reference evidence="3" key="1">
    <citation type="submission" date="2019-09" db="EMBL/GenBank/DDBJ databases">
        <title>Characterisation of the sponge microbiome using genome-centric metagenomics.</title>
        <authorList>
            <person name="Engelberts J.P."/>
            <person name="Robbins S.J."/>
            <person name="De Goeij J.M."/>
            <person name="Aranda M."/>
            <person name="Bell S.C."/>
            <person name="Webster N.S."/>
        </authorList>
    </citation>
    <scope>NUCLEOTIDE SEQUENCE</scope>
    <source>
        <strain evidence="3">SB0664_bin_27</strain>
    </source>
</reference>
<dbReference type="Gene3D" id="3.20.20.120">
    <property type="entry name" value="Enolase-like C-terminal domain"/>
    <property type="match status" value="1"/>
</dbReference>
<comment type="caution">
    <text evidence="3">The sequence shown here is derived from an EMBL/GenBank/DDBJ whole genome shotgun (WGS) entry which is preliminary data.</text>
</comment>
<dbReference type="GO" id="GO:0016829">
    <property type="term" value="F:lyase activity"/>
    <property type="evidence" value="ECO:0007669"/>
    <property type="project" value="UniProtKB-KW"/>
</dbReference>
<name>A0A6B0YQA8_9CHLR</name>
<dbReference type="PANTHER" id="PTHR48080">
    <property type="entry name" value="D-GALACTONATE DEHYDRATASE-RELATED"/>
    <property type="match status" value="1"/>
</dbReference>
<dbReference type="InterPro" id="IPR013342">
    <property type="entry name" value="Mandelate_racemase_C"/>
</dbReference>
<proteinExistence type="predicted"/>
<dbReference type="EMBL" id="VXRG01000042">
    <property type="protein sequence ID" value="MXY92797.1"/>
    <property type="molecule type" value="Genomic_DNA"/>
</dbReference>
<dbReference type="SMART" id="SM00922">
    <property type="entry name" value="MR_MLE"/>
    <property type="match status" value="1"/>
</dbReference>